<dbReference type="Gene3D" id="1.20.1740.10">
    <property type="entry name" value="Amino acid/polyamine transporter I"/>
    <property type="match status" value="1"/>
</dbReference>
<dbReference type="PANTHER" id="PTHR43243">
    <property type="entry name" value="INNER MEMBRANE TRANSPORTER YGJI-RELATED"/>
    <property type="match status" value="1"/>
</dbReference>
<dbReference type="AlphaFoldDB" id="A0A251SKF7"/>
<accession>A0A251SKF7</accession>
<evidence type="ECO:0000256" key="6">
    <source>
        <dbReference type="ARBA" id="ARBA00023136"/>
    </source>
</evidence>
<reference evidence="8 10" key="1">
    <citation type="journal article" date="2017" name="Nature">
        <title>The sunflower genome provides insights into oil metabolism, flowering and Asterid evolution.</title>
        <authorList>
            <person name="Badouin H."/>
            <person name="Gouzy J."/>
            <person name="Grassa C.J."/>
            <person name="Murat F."/>
            <person name="Staton S.E."/>
            <person name="Cottret L."/>
            <person name="Lelandais-Briere C."/>
            <person name="Owens G.L."/>
            <person name="Carrere S."/>
            <person name="Mayjonade B."/>
            <person name="Legrand L."/>
            <person name="Gill N."/>
            <person name="Kane N.C."/>
            <person name="Bowers J.E."/>
            <person name="Hubner S."/>
            <person name="Bellec A."/>
            <person name="Berard A."/>
            <person name="Berges H."/>
            <person name="Blanchet N."/>
            <person name="Boniface M.C."/>
            <person name="Brunel D."/>
            <person name="Catrice O."/>
            <person name="Chaidir N."/>
            <person name="Claudel C."/>
            <person name="Donnadieu C."/>
            <person name="Faraut T."/>
            <person name="Fievet G."/>
            <person name="Helmstetter N."/>
            <person name="King M."/>
            <person name="Knapp S.J."/>
            <person name="Lai Z."/>
            <person name="Le Paslier M.C."/>
            <person name="Lippi Y."/>
            <person name="Lorenzon L."/>
            <person name="Mandel J.R."/>
            <person name="Marage G."/>
            <person name="Marchand G."/>
            <person name="Marquand E."/>
            <person name="Bret-Mestries E."/>
            <person name="Morien E."/>
            <person name="Nambeesan S."/>
            <person name="Nguyen T."/>
            <person name="Pegot-Espagnet P."/>
            <person name="Pouilly N."/>
            <person name="Raftis F."/>
            <person name="Sallet E."/>
            <person name="Schiex T."/>
            <person name="Thomas J."/>
            <person name="Vandecasteele C."/>
            <person name="Vares D."/>
            <person name="Vear F."/>
            <person name="Vautrin S."/>
            <person name="Crespi M."/>
            <person name="Mangin B."/>
            <person name="Burke J.M."/>
            <person name="Salse J."/>
            <person name="Munos S."/>
            <person name="Vincourt P."/>
            <person name="Rieseberg L.H."/>
            <person name="Langlade N.B."/>
        </authorList>
    </citation>
    <scope>NUCLEOTIDE SEQUENCE [LARGE SCALE GENOMIC DNA]</scope>
    <source>
        <strain evidence="10">cv. SF193</strain>
        <tissue evidence="8">Leaves</tissue>
    </source>
</reference>
<dbReference type="Proteomes" id="UP000215914">
    <property type="component" value="Chromosome 14"/>
</dbReference>
<keyword evidence="6 7" id="KW-0472">Membrane</keyword>
<comment type="similarity">
    <text evidence="2">Belongs to the amino acid-polyamine-organocation (APC) superfamily. Cationic amino acid transporter (CAT) (TC 2.A.3.3) family.</text>
</comment>
<evidence type="ECO:0000256" key="3">
    <source>
        <dbReference type="ARBA" id="ARBA00022448"/>
    </source>
</evidence>
<keyword evidence="10" id="KW-1185">Reference proteome</keyword>
<reference evidence="9" key="2">
    <citation type="submission" date="2017-02" db="EMBL/GenBank/DDBJ databases">
        <title>Sunflower complete genome.</title>
        <authorList>
            <person name="Langlade N."/>
            <person name="Munos S."/>
        </authorList>
    </citation>
    <scope>NUCLEOTIDE SEQUENCE [LARGE SCALE GENOMIC DNA]</scope>
    <source>
        <tissue evidence="9">Leaves</tissue>
    </source>
</reference>
<dbReference type="PANTHER" id="PTHR43243:SF4">
    <property type="entry name" value="CATIONIC AMINO ACID TRANSPORTER 4"/>
    <property type="match status" value="1"/>
</dbReference>
<keyword evidence="5 7" id="KW-1133">Transmembrane helix</keyword>
<dbReference type="InParanoid" id="A0A251SKF7"/>
<evidence type="ECO:0000256" key="5">
    <source>
        <dbReference type="ARBA" id="ARBA00022989"/>
    </source>
</evidence>
<organism evidence="9 10">
    <name type="scientific">Helianthus annuus</name>
    <name type="common">Common sunflower</name>
    <dbReference type="NCBI Taxonomy" id="4232"/>
    <lineage>
        <taxon>Eukaryota</taxon>
        <taxon>Viridiplantae</taxon>
        <taxon>Streptophyta</taxon>
        <taxon>Embryophyta</taxon>
        <taxon>Tracheophyta</taxon>
        <taxon>Spermatophyta</taxon>
        <taxon>Magnoliopsida</taxon>
        <taxon>eudicotyledons</taxon>
        <taxon>Gunneridae</taxon>
        <taxon>Pentapetalae</taxon>
        <taxon>asterids</taxon>
        <taxon>campanulids</taxon>
        <taxon>Asterales</taxon>
        <taxon>Asteraceae</taxon>
        <taxon>Asteroideae</taxon>
        <taxon>Heliantheae alliance</taxon>
        <taxon>Heliantheae</taxon>
        <taxon>Helianthus</taxon>
    </lineage>
</organism>
<dbReference type="STRING" id="4232.A0A251SKF7"/>
<proteinExistence type="inferred from homology"/>
<feature type="transmembrane region" description="Helical" evidence="7">
    <location>
        <begin position="52"/>
        <end position="71"/>
    </location>
</feature>
<evidence type="ECO:0000313" key="8">
    <source>
        <dbReference type="EMBL" id="KAF5769868.1"/>
    </source>
</evidence>
<dbReference type="InterPro" id="IPR002293">
    <property type="entry name" value="AA/rel_permease1"/>
</dbReference>
<sequence length="125" mass="13543">MAMARDGLLPSFFSEVNMHTQVPVKSTILTSLVAATLSFCMDVEQLTGMVSVGTLLAFTMVAISVLILRYVTSDEVPLPSSLQAVIDSISLRYSNVIRTNKTDVEVSYGRTGVSGEKNSLLPKNR</sequence>
<dbReference type="GO" id="GO:0016020">
    <property type="term" value="C:membrane"/>
    <property type="evidence" value="ECO:0007669"/>
    <property type="project" value="UniProtKB-SubCell"/>
</dbReference>
<comment type="subcellular location">
    <subcellularLocation>
        <location evidence="1">Membrane</location>
        <topology evidence="1">Multi-pass membrane protein</topology>
    </subcellularLocation>
</comment>
<evidence type="ECO:0000256" key="7">
    <source>
        <dbReference type="SAM" id="Phobius"/>
    </source>
</evidence>
<gene>
    <name evidence="9" type="ORF">HannXRQ_Chr14g0449191</name>
    <name evidence="8" type="ORF">HanXRQr2_Chr14g0653171</name>
</gene>
<dbReference type="Gramene" id="mRNA:HanXRQr2_Chr14g0653171">
    <property type="protein sequence ID" value="mRNA:HanXRQr2_Chr14g0653171"/>
    <property type="gene ID" value="HanXRQr2_Chr14g0653171"/>
</dbReference>
<evidence type="ECO:0000313" key="9">
    <source>
        <dbReference type="EMBL" id="OTF98765.1"/>
    </source>
</evidence>
<keyword evidence="3" id="KW-0813">Transport</keyword>
<protein>
    <submittedName>
        <fullName evidence="8 9">Amino acid/polyamine transporter I</fullName>
    </submittedName>
</protein>
<reference evidence="8" key="3">
    <citation type="submission" date="2020-06" db="EMBL/GenBank/DDBJ databases">
        <title>Helianthus annuus Genome sequencing and assembly Release 2.</title>
        <authorList>
            <person name="Gouzy J."/>
            <person name="Langlade N."/>
            <person name="Munos S."/>
        </authorList>
    </citation>
    <scope>NUCLEOTIDE SEQUENCE</scope>
    <source>
        <tissue evidence="8">Leaves</tissue>
    </source>
</reference>
<name>A0A251SKF7_HELAN</name>
<evidence type="ECO:0000256" key="4">
    <source>
        <dbReference type="ARBA" id="ARBA00022692"/>
    </source>
</evidence>
<evidence type="ECO:0000256" key="2">
    <source>
        <dbReference type="ARBA" id="ARBA00008572"/>
    </source>
</evidence>
<evidence type="ECO:0000313" key="10">
    <source>
        <dbReference type="Proteomes" id="UP000215914"/>
    </source>
</evidence>
<dbReference type="EMBL" id="CM007903">
    <property type="protein sequence ID" value="OTF98765.1"/>
    <property type="molecule type" value="Genomic_DNA"/>
</dbReference>
<keyword evidence="4 7" id="KW-0812">Transmembrane</keyword>
<evidence type="ECO:0000256" key="1">
    <source>
        <dbReference type="ARBA" id="ARBA00004141"/>
    </source>
</evidence>
<dbReference type="EMBL" id="MNCJ02000329">
    <property type="protein sequence ID" value="KAF5769868.1"/>
    <property type="molecule type" value="Genomic_DNA"/>
</dbReference>
<dbReference type="Pfam" id="PF13520">
    <property type="entry name" value="AA_permease_2"/>
    <property type="match status" value="1"/>
</dbReference>
<dbReference type="GO" id="GO:0022857">
    <property type="term" value="F:transmembrane transporter activity"/>
    <property type="evidence" value="ECO:0007669"/>
    <property type="project" value="InterPro"/>
</dbReference>